<evidence type="ECO:0000256" key="1">
    <source>
        <dbReference type="ARBA" id="ARBA00004127"/>
    </source>
</evidence>
<dbReference type="Proteomes" id="UP000178794">
    <property type="component" value="Unassembled WGS sequence"/>
</dbReference>
<dbReference type="PANTHER" id="PTHR43847">
    <property type="entry name" value="BLL3993 PROTEIN"/>
    <property type="match status" value="1"/>
</dbReference>
<accession>A0A1F6DFJ6</accession>
<dbReference type="PANTHER" id="PTHR43847:SF1">
    <property type="entry name" value="BLL3993 PROTEIN"/>
    <property type="match status" value="1"/>
</dbReference>
<name>A0A1F6DFJ6_9BACT</name>
<evidence type="ECO:0000256" key="5">
    <source>
        <dbReference type="SAM" id="Phobius"/>
    </source>
</evidence>
<dbReference type="Gene3D" id="1.20.120.1630">
    <property type="match status" value="1"/>
</dbReference>
<dbReference type="Pfam" id="PF04191">
    <property type="entry name" value="PEMT"/>
    <property type="match status" value="1"/>
</dbReference>
<organism evidence="6 7">
    <name type="scientific">Candidatus Kaiserbacteria bacterium RIFCSPHIGHO2_02_FULL_50_50</name>
    <dbReference type="NCBI Taxonomy" id="1798492"/>
    <lineage>
        <taxon>Bacteria</taxon>
        <taxon>Candidatus Kaiseribacteriota</taxon>
    </lineage>
</organism>
<gene>
    <name evidence="6" type="ORF">A3C89_01375</name>
</gene>
<feature type="transmembrane region" description="Helical" evidence="5">
    <location>
        <begin position="15"/>
        <end position="35"/>
    </location>
</feature>
<sequence length="155" mass="17728">MLKKDNAAVRVSPPLLYLGMVVAGFGLQFMFPITIDFPRIPAVILALLLTLPTIMLAVAAFKLFRKTGQEPDPWQPTPEIITDGVYRYTRNPMYLGMTMMQAAIGIGFMNVWILLLIPLSCTIIYFAVIRFEEAYLERKFGDVYLKYKASVRRWL</sequence>
<dbReference type="GO" id="GO:0012505">
    <property type="term" value="C:endomembrane system"/>
    <property type="evidence" value="ECO:0007669"/>
    <property type="project" value="UniProtKB-SubCell"/>
</dbReference>
<reference evidence="6 7" key="1">
    <citation type="journal article" date="2016" name="Nat. Commun.">
        <title>Thousands of microbial genomes shed light on interconnected biogeochemical processes in an aquifer system.</title>
        <authorList>
            <person name="Anantharaman K."/>
            <person name="Brown C.T."/>
            <person name="Hug L.A."/>
            <person name="Sharon I."/>
            <person name="Castelle C.J."/>
            <person name="Probst A.J."/>
            <person name="Thomas B.C."/>
            <person name="Singh A."/>
            <person name="Wilkins M.J."/>
            <person name="Karaoz U."/>
            <person name="Brodie E.L."/>
            <person name="Williams K.H."/>
            <person name="Hubbard S.S."/>
            <person name="Banfield J.F."/>
        </authorList>
    </citation>
    <scope>NUCLEOTIDE SEQUENCE [LARGE SCALE GENOMIC DNA]</scope>
</reference>
<dbReference type="EMBL" id="MFLF01000010">
    <property type="protein sequence ID" value="OGG60090.1"/>
    <property type="molecule type" value="Genomic_DNA"/>
</dbReference>
<evidence type="ECO:0000256" key="3">
    <source>
        <dbReference type="ARBA" id="ARBA00022989"/>
    </source>
</evidence>
<evidence type="ECO:0000313" key="6">
    <source>
        <dbReference type="EMBL" id="OGG60090.1"/>
    </source>
</evidence>
<keyword evidence="3 5" id="KW-1133">Transmembrane helix</keyword>
<evidence type="ECO:0000256" key="4">
    <source>
        <dbReference type="ARBA" id="ARBA00023136"/>
    </source>
</evidence>
<dbReference type="AlphaFoldDB" id="A0A1F6DFJ6"/>
<protein>
    <recommendedName>
        <fullName evidence="8">Isoprenylcysteine carboxylmethyltransferase family protein</fullName>
    </recommendedName>
</protein>
<keyword evidence="2 5" id="KW-0812">Transmembrane</keyword>
<comment type="caution">
    <text evidence="6">The sequence shown here is derived from an EMBL/GenBank/DDBJ whole genome shotgun (WGS) entry which is preliminary data.</text>
</comment>
<feature type="transmembrane region" description="Helical" evidence="5">
    <location>
        <begin position="102"/>
        <end position="129"/>
    </location>
</feature>
<dbReference type="STRING" id="1798492.A3C89_01375"/>
<proteinExistence type="predicted"/>
<evidence type="ECO:0000313" key="7">
    <source>
        <dbReference type="Proteomes" id="UP000178794"/>
    </source>
</evidence>
<dbReference type="InterPro" id="IPR007318">
    <property type="entry name" value="Phopholipid_MeTrfase"/>
</dbReference>
<evidence type="ECO:0000256" key="2">
    <source>
        <dbReference type="ARBA" id="ARBA00022692"/>
    </source>
</evidence>
<comment type="subcellular location">
    <subcellularLocation>
        <location evidence="1">Endomembrane system</location>
        <topology evidence="1">Multi-pass membrane protein</topology>
    </subcellularLocation>
</comment>
<dbReference type="InterPro" id="IPR052527">
    <property type="entry name" value="Metal_cation-efflux_comp"/>
</dbReference>
<feature type="transmembrane region" description="Helical" evidence="5">
    <location>
        <begin position="42"/>
        <end position="64"/>
    </location>
</feature>
<keyword evidence="4 5" id="KW-0472">Membrane</keyword>
<evidence type="ECO:0008006" key="8">
    <source>
        <dbReference type="Google" id="ProtNLM"/>
    </source>
</evidence>